<evidence type="ECO:0000256" key="7">
    <source>
        <dbReference type="ARBA" id="ARBA00022801"/>
    </source>
</evidence>
<evidence type="ECO:0000256" key="1">
    <source>
        <dbReference type="ARBA" id="ARBA00004191"/>
    </source>
</evidence>
<accession>A0ABS7Y2G0</accession>
<sequence length="431" mass="49177">MKKGKIIVCVLSLFIMMSCNEENKKDQESLTQITKEVTAKEILGNPDYLAISYGGYREKSRDSQPTIPQLKEDLRILSAMGIKVLRTYNVQPKLPHASNILKAITELKAEDENFEMYVMLGAWIDCLNAWTDKEPDHNVESPNNAGEIDRAVALANKYPDIVKVIAVGNEAMVKWATSYYVQPDVILKWVNHLQNLKKEGKLPKELWITSSDDYASWGGGEDSYHVEDLEKLIKAVDYISMHTYPYHNTHYNPEFWGVPEAHSNMPYTTKIEMAMERSIKFAQKHFDSVTNYMKSVGVNKPVHIGETGWATISNGHYGPNGSRATDEYKQGLYYKQMRRWTNRAGISCFYFEAFNEQWKDSHNAKGSENHFGLFTIDGKAKYPIWDLVDKGIFEGLTRDGNVISKTYDGDKNALLEEVLVPPSEEEIMANR</sequence>
<evidence type="ECO:0000256" key="15">
    <source>
        <dbReference type="ARBA" id="ARBA00043078"/>
    </source>
</evidence>
<keyword evidence="3" id="KW-1003">Cell membrane</keyword>
<evidence type="ECO:0000256" key="4">
    <source>
        <dbReference type="ARBA" id="ARBA00022512"/>
    </source>
</evidence>
<keyword evidence="9" id="KW-0325">Glycoprotein</keyword>
<dbReference type="InterPro" id="IPR050732">
    <property type="entry name" value="Beta-glucan_modifiers"/>
</dbReference>
<evidence type="ECO:0000256" key="14">
    <source>
        <dbReference type="ARBA" id="ARBA00042373"/>
    </source>
</evidence>
<evidence type="ECO:0000256" key="13">
    <source>
        <dbReference type="ARBA" id="ARBA00037649"/>
    </source>
</evidence>
<evidence type="ECO:0000256" key="10">
    <source>
        <dbReference type="ARBA" id="ARBA00023277"/>
    </source>
</evidence>
<name>A0ABS7Y2G0_9FLAO</name>
<comment type="function">
    <text evidence="13">Glucanases play a role in cell expansion during growth, in cell-cell fusion during mating, and in spore release during sporulation. This enzyme may be involved in beta-glucan degradation. Active on laminarin and lichenan.</text>
</comment>
<evidence type="ECO:0000256" key="5">
    <source>
        <dbReference type="ARBA" id="ARBA00022525"/>
    </source>
</evidence>
<keyword evidence="10" id="KW-0119">Carbohydrate metabolism</keyword>
<keyword evidence="4" id="KW-0134">Cell wall</keyword>
<keyword evidence="12" id="KW-0624">Polysaccharide degradation</keyword>
<dbReference type="PANTHER" id="PTHR16631">
    <property type="entry name" value="GLUCAN 1,3-BETA-GLUCOSIDASE"/>
    <property type="match status" value="1"/>
</dbReference>
<dbReference type="Gene3D" id="3.20.20.80">
    <property type="entry name" value="Glycosidases"/>
    <property type="match status" value="1"/>
</dbReference>
<evidence type="ECO:0000256" key="8">
    <source>
        <dbReference type="ARBA" id="ARBA00023136"/>
    </source>
</evidence>
<keyword evidence="11" id="KW-0961">Cell wall biogenesis/degradation</keyword>
<dbReference type="PANTHER" id="PTHR16631:SF17">
    <property type="entry name" value="GLUCAN ENDO-1,3-BETA-GLUCOSIDASE BTGC"/>
    <property type="match status" value="1"/>
</dbReference>
<evidence type="ECO:0000256" key="11">
    <source>
        <dbReference type="ARBA" id="ARBA00023316"/>
    </source>
</evidence>
<protein>
    <recommendedName>
        <fullName evidence="15">Endo-1,3-beta-glucanase btgC</fullName>
    </recommendedName>
    <alternativeName>
        <fullName evidence="14">Laminarinase btgC</fullName>
    </alternativeName>
</protein>
<evidence type="ECO:0000256" key="2">
    <source>
        <dbReference type="ARBA" id="ARBA00004236"/>
    </source>
</evidence>
<comment type="caution">
    <text evidence="16">The sequence shown here is derived from an EMBL/GenBank/DDBJ whole genome shotgun (WGS) entry which is preliminary data.</text>
</comment>
<dbReference type="Proteomes" id="UP001198402">
    <property type="component" value="Unassembled WGS sequence"/>
</dbReference>
<evidence type="ECO:0000256" key="9">
    <source>
        <dbReference type="ARBA" id="ARBA00023180"/>
    </source>
</evidence>
<keyword evidence="6" id="KW-0732">Signal</keyword>
<keyword evidence="17" id="KW-1185">Reference proteome</keyword>
<dbReference type="InterPro" id="IPR000490">
    <property type="entry name" value="Glyco_hydro_17"/>
</dbReference>
<evidence type="ECO:0000313" key="17">
    <source>
        <dbReference type="Proteomes" id="UP001198402"/>
    </source>
</evidence>
<dbReference type="EMBL" id="JAIUJS010000008">
    <property type="protein sequence ID" value="MCA0154135.1"/>
    <property type="molecule type" value="Genomic_DNA"/>
</dbReference>
<dbReference type="InterPro" id="IPR017853">
    <property type="entry name" value="GH"/>
</dbReference>
<keyword evidence="7 16" id="KW-0378">Hydrolase</keyword>
<dbReference type="Pfam" id="PF00332">
    <property type="entry name" value="Glyco_hydro_17"/>
    <property type="match status" value="1"/>
</dbReference>
<evidence type="ECO:0000256" key="12">
    <source>
        <dbReference type="ARBA" id="ARBA00023326"/>
    </source>
</evidence>
<evidence type="ECO:0000256" key="6">
    <source>
        <dbReference type="ARBA" id="ARBA00022729"/>
    </source>
</evidence>
<dbReference type="RefSeq" id="WP_224479082.1">
    <property type="nucleotide sequence ID" value="NZ_JAIUJS010000008.1"/>
</dbReference>
<gene>
    <name evidence="16" type="ORF">LBV24_12970</name>
</gene>
<proteinExistence type="predicted"/>
<dbReference type="GO" id="GO:0016787">
    <property type="term" value="F:hydrolase activity"/>
    <property type="evidence" value="ECO:0007669"/>
    <property type="project" value="UniProtKB-KW"/>
</dbReference>
<reference evidence="17" key="1">
    <citation type="submission" date="2023-07" db="EMBL/GenBank/DDBJ databases">
        <authorList>
            <person name="Yue Y."/>
        </authorList>
    </citation>
    <scope>NUCLEOTIDE SEQUENCE [LARGE SCALE GENOMIC DNA]</scope>
    <source>
        <strain evidence="17">2Y89</strain>
    </source>
</reference>
<dbReference type="PROSITE" id="PS51257">
    <property type="entry name" value="PROKAR_LIPOPROTEIN"/>
    <property type="match status" value="1"/>
</dbReference>
<dbReference type="SUPFAM" id="SSF51445">
    <property type="entry name" value="(Trans)glycosidases"/>
    <property type="match status" value="1"/>
</dbReference>
<comment type="subcellular location">
    <subcellularLocation>
        <location evidence="2">Cell membrane</location>
    </subcellularLocation>
    <subcellularLocation>
        <location evidence="1">Secreted</location>
        <location evidence="1">Cell wall</location>
    </subcellularLocation>
</comment>
<keyword evidence="8" id="KW-0472">Membrane</keyword>
<evidence type="ECO:0000256" key="3">
    <source>
        <dbReference type="ARBA" id="ARBA00022475"/>
    </source>
</evidence>
<keyword evidence="5" id="KW-0964">Secreted</keyword>
<evidence type="ECO:0000313" key="16">
    <source>
        <dbReference type="EMBL" id="MCA0154135.1"/>
    </source>
</evidence>
<organism evidence="16 17">
    <name type="scientific">Winogradskyella vincentii</name>
    <dbReference type="NCBI Taxonomy" id="2877122"/>
    <lineage>
        <taxon>Bacteria</taxon>
        <taxon>Pseudomonadati</taxon>
        <taxon>Bacteroidota</taxon>
        <taxon>Flavobacteriia</taxon>
        <taxon>Flavobacteriales</taxon>
        <taxon>Flavobacteriaceae</taxon>
        <taxon>Winogradskyella</taxon>
    </lineage>
</organism>